<keyword evidence="8" id="KW-1185">Reference proteome</keyword>
<dbReference type="PROSITE" id="PS51007">
    <property type="entry name" value="CYTC"/>
    <property type="match status" value="1"/>
</dbReference>
<proteinExistence type="predicted"/>
<dbReference type="InterPro" id="IPR036909">
    <property type="entry name" value="Cyt_c-like_dom_sf"/>
</dbReference>
<dbReference type="Gene3D" id="1.10.760.10">
    <property type="entry name" value="Cytochrome c-like domain"/>
    <property type="match status" value="1"/>
</dbReference>
<evidence type="ECO:0000256" key="3">
    <source>
        <dbReference type="ARBA" id="ARBA00023004"/>
    </source>
</evidence>
<evidence type="ECO:0000313" key="7">
    <source>
        <dbReference type="EMBL" id="MBT1687696.1"/>
    </source>
</evidence>
<dbReference type="PANTHER" id="PTHR35008:SF4">
    <property type="entry name" value="BLL4482 PROTEIN"/>
    <property type="match status" value="1"/>
</dbReference>
<dbReference type="EMBL" id="JAHESC010000019">
    <property type="protein sequence ID" value="MBT1687696.1"/>
    <property type="molecule type" value="Genomic_DNA"/>
</dbReference>
<evidence type="ECO:0000256" key="4">
    <source>
        <dbReference type="PROSITE-ProRule" id="PRU00433"/>
    </source>
</evidence>
<protein>
    <submittedName>
        <fullName evidence="7">Cytochrome c</fullName>
    </submittedName>
</protein>
<keyword evidence="5" id="KW-0732">Signal</keyword>
<organism evidence="7 8">
    <name type="scientific">Dawidia soli</name>
    <dbReference type="NCBI Taxonomy" id="2782352"/>
    <lineage>
        <taxon>Bacteria</taxon>
        <taxon>Pseudomonadati</taxon>
        <taxon>Bacteroidota</taxon>
        <taxon>Cytophagia</taxon>
        <taxon>Cytophagales</taxon>
        <taxon>Chryseotaleaceae</taxon>
        <taxon>Dawidia</taxon>
    </lineage>
</organism>
<feature type="chain" id="PRO_5043042101" evidence="5">
    <location>
        <begin position="25"/>
        <end position="141"/>
    </location>
</feature>
<dbReference type="Pfam" id="PF00034">
    <property type="entry name" value="Cytochrom_C"/>
    <property type="match status" value="1"/>
</dbReference>
<reference evidence="7 8" key="1">
    <citation type="submission" date="2021-05" db="EMBL/GenBank/DDBJ databases">
        <title>A Polyphasic approach of four new species of the genus Ohtaekwangia: Ohtaekwangia histidinii sp. nov., Ohtaekwangia cretensis sp. nov., Ohtaekwangia indiensis sp. nov., Ohtaekwangia reichenbachii sp. nov. from diverse environment.</title>
        <authorList>
            <person name="Octaviana S."/>
        </authorList>
    </citation>
    <scope>NUCLEOTIDE SEQUENCE [LARGE SCALE GENOMIC DNA]</scope>
    <source>
        <strain evidence="7 8">PWU37</strain>
    </source>
</reference>
<dbReference type="InterPro" id="IPR009056">
    <property type="entry name" value="Cyt_c-like_dom"/>
</dbReference>
<dbReference type="SUPFAM" id="SSF46626">
    <property type="entry name" value="Cytochrome c"/>
    <property type="match status" value="1"/>
</dbReference>
<dbReference type="Proteomes" id="UP001319180">
    <property type="component" value="Unassembled WGS sequence"/>
</dbReference>
<evidence type="ECO:0000259" key="6">
    <source>
        <dbReference type="PROSITE" id="PS51007"/>
    </source>
</evidence>
<dbReference type="GO" id="GO:0020037">
    <property type="term" value="F:heme binding"/>
    <property type="evidence" value="ECO:0007669"/>
    <property type="project" value="InterPro"/>
</dbReference>
<name>A0AAP2GHZ3_9BACT</name>
<dbReference type="RefSeq" id="WP_254090927.1">
    <property type="nucleotide sequence ID" value="NZ_JAHESC010000019.1"/>
</dbReference>
<dbReference type="GO" id="GO:0009055">
    <property type="term" value="F:electron transfer activity"/>
    <property type="evidence" value="ECO:0007669"/>
    <property type="project" value="InterPro"/>
</dbReference>
<feature type="signal peptide" evidence="5">
    <location>
        <begin position="1"/>
        <end position="24"/>
    </location>
</feature>
<evidence type="ECO:0000256" key="2">
    <source>
        <dbReference type="ARBA" id="ARBA00022723"/>
    </source>
</evidence>
<evidence type="ECO:0000256" key="1">
    <source>
        <dbReference type="ARBA" id="ARBA00022617"/>
    </source>
</evidence>
<comment type="caution">
    <text evidence="7">The sequence shown here is derived from an EMBL/GenBank/DDBJ whole genome shotgun (WGS) entry which is preliminary data.</text>
</comment>
<dbReference type="GO" id="GO:0046872">
    <property type="term" value="F:metal ion binding"/>
    <property type="evidence" value="ECO:0007669"/>
    <property type="project" value="UniProtKB-KW"/>
</dbReference>
<accession>A0AAP2GHZ3</accession>
<evidence type="ECO:0000313" key="8">
    <source>
        <dbReference type="Proteomes" id="UP001319180"/>
    </source>
</evidence>
<dbReference type="InterPro" id="IPR051459">
    <property type="entry name" value="Cytochrome_c-type_DH"/>
</dbReference>
<evidence type="ECO:0000256" key="5">
    <source>
        <dbReference type="SAM" id="SignalP"/>
    </source>
</evidence>
<feature type="domain" description="Cytochrome c" evidence="6">
    <location>
        <begin position="28"/>
        <end position="115"/>
    </location>
</feature>
<dbReference type="PANTHER" id="PTHR35008">
    <property type="entry name" value="BLL4482 PROTEIN-RELATED"/>
    <property type="match status" value="1"/>
</dbReference>
<keyword evidence="2 4" id="KW-0479">Metal-binding</keyword>
<gene>
    <name evidence="7" type="ORF">KK078_14085</name>
</gene>
<sequence length="141" mass="15359">MNKVITTTLILAAGITFFSFQQPATSPNSVATGKEIYEAQCMSCHMDQGQGLEGVYPPLAKSDYLADKDRLVKVIRKGLRGPITVNGVQYDGEMTGFELTDQETADVINYIRTTWGNKYAAVKAADVPAALNKASKGYQPY</sequence>
<keyword evidence="3 4" id="KW-0408">Iron</keyword>
<keyword evidence="1 4" id="KW-0349">Heme</keyword>
<dbReference type="AlphaFoldDB" id="A0AAP2GHZ3"/>